<dbReference type="Proteomes" id="UP000663090">
    <property type="component" value="Chromosome"/>
</dbReference>
<sequence length="759" mass="86106">MLTDAQVKELWEKAQPFPGWEQWQKNYRDMLLKVRGLSDKELATPENQELLWSSDTLSPLGPGGKATMKGAFSDPEVTAAIINVRHFTWPNDPGDRAEAMKDESERILTLVSPRHTLRRPEARLERLLAAILPSEFHCTFSYQAQLRIADLLLPDGFVHSHVLVRSRLRKVLGNEQGLDEHVRRSVFCWWLHAHYEAIKAGQFDVFPATPTPIGPPKPIALWPFARQFKANAALRLLVETYRHVIDTSLAGTTREDLREELSSLDDYNALSPSTLRSLTARVIGLGFLEERDKLLYPTWDGIELVERDAPDVLVHRMLERVFPIAAILRLVKTQPRTSPEIISYQQQIYPRWTAIMAPTANLTWVKALGLVEHQSDGKYRLSEYGAEWEARLPQELPMLPPEATVSADLLEDVAAEVAQELKSSEPPTRPWPGLPELRQGFQEDPQTQGFVLDDSQLSALHHAWHCHPHKRFVILAGLSGTGKTALVRHYARVYCAALDLDLEKHLEVVAVSPDWKDPTGLLGYYNALHETPTFQVEPTLRLLLSAAQNPSKPYFLLLDEMNLARVEQYFAPFLSSMESGLPIALHGQDSPVNGVPHRLAWPRNLFIAGTVNMDESTFPFSDKVLDRAFTLEFWDVNLRAFFEARKAQRQPAMERTIESFHQALRPVRRHFGYRTAGELLAFVEAAGTEALPEERLRLLDQGIFSKVLPRLRGESSPEMRTALATLKRLCEAESLKRCGEKLSQMEANNPRTGVIRFWS</sequence>
<dbReference type="RefSeq" id="WP_206712986.1">
    <property type="nucleotide sequence ID" value="NZ_CP071091.1"/>
</dbReference>
<accession>A0ABX7MYF7</accession>
<dbReference type="GO" id="GO:0005524">
    <property type="term" value="F:ATP binding"/>
    <property type="evidence" value="ECO:0007669"/>
    <property type="project" value="UniProtKB-KW"/>
</dbReference>
<gene>
    <name evidence="2" type="ORF">JY572_22705</name>
</gene>
<keyword evidence="2" id="KW-0067">ATP-binding</keyword>
<dbReference type="InterPro" id="IPR003593">
    <property type="entry name" value="AAA+_ATPase"/>
</dbReference>
<dbReference type="SMART" id="SM00382">
    <property type="entry name" value="AAA"/>
    <property type="match status" value="1"/>
</dbReference>
<keyword evidence="2" id="KW-0547">Nucleotide-binding</keyword>
<reference evidence="2 3" key="1">
    <citation type="submission" date="2021-02" db="EMBL/GenBank/DDBJ databases">
        <title>De Novo genome assembly of isolated myxobacteria.</title>
        <authorList>
            <person name="Stevens D.C."/>
        </authorList>
    </citation>
    <scope>NUCLEOTIDE SEQUENCE [LARGE SCALE GENOMIC DNA]</scope>
    <source>
        <strain evidence="2 3">SCHIC003</strain>
    </source>
</reference>
<protein>
    <submittedName>
        <fullName evidence="2">ATP-binding protein</fullName>
    </submittedName>
</protein>
<evidence type="ECO:0000313" key="3">
    <source>
        <dbReference type="Proteomes" id="UP000663090"/>
    </source>
</evidence>
<name>A0ABX7MYF7_9BACT</name>
<dbReference type="EMBL" id="CP071091">
    <property type="protein sequence ID" value="QSQ11229.1"/>
    <property type="molecule type" value="Genomic_DNA"/>
</dbReference>
<proteinExistence type="predicted"/>
<evidence type="ECO:0000259" key="1">
    <source>
        <dbReference type="SMART" id="SM00382"/>
    </source>
</evidence>
<evidence type="ECO:0000313" key="2">
    <source>
        <dbReference type="EMBL" id="QSQ11229.1"/>
    </source>
</evidence>
<feature type="domain" description="AAA+ ATPase" evidence="1">
    <location>
        <begin position="469"/>
        <end position="639"/>
    </location>
</feature>
<organism evidence="2 3">
    <name type="scientific">Myxococcus landrumensis</name>
    <dbReference type="NCBI Taxonomy" id="2813577"/>
    <lineage>
        <taxon>Bacteria</taxon>
        <taxon>Pseudomonadati</taxon>
        <taxon>Myxococcota</taxon>
        <taxon>Myxococcia</taxon>
        <taxon>Myxococcales</taxon>
        <taxon>Cystobacterineae</taxon>
        <taxon>Myxococcaceae</taxon>
        <taxon>Myxococcus</taxon>
    </lineage>
</organism>
<keyword evidence="3" id="KW-1185">Reference proteome</keyword>
<dbReference type="InterPro" id="IPR027417">
    <property type="entry name" value="P-loop_NTPase"/>
</dbReference>
<dbReference type="SUPFAM" id="SSF52540">
    <property type="entry name" value="P-loop containing nucleoside triphosphate hydrolases"/>
    <property type="match status" value="1"/>
</dbReference>
<dbReference type="Gene3D" id="3.40.50.300">
    <property type="entry name" value="P-loop containing nucleotide triphosphate hydrolases"/>
    <property type="match status" value="1"/>
</dbReference>